<proteinExistence type="predicted"/>
<dbReference type="Pfam" id="PF00392">
    <property type="entry name" value="GntR"/>
    <property type="match status" value="1"/>
</dbReference>
<dbReference type="InterPro" id="IPR050679">
    <property type="entry name" value="Bact_HTH_transcr_reg"/>
</dbReference>
<dbReference type="STRING" id="96773.Tchl_2241"/>
<dbReference type="KEGG" id="tcl:Tchl_2241"/>
<dbReference type="PRINTS" id="PR00035">
    <property type="entry name" value="HTHGNTR"/>
</dbReference>
<dbReference type="NCBIfam" id="TIGR02018">
    <property type="entry name" value="his_ut_repres"/>
    <property type="match status" value="1"/>
</dbReference>
<dbReference type="EMBL" id="CP018839">
    <property type="protein sequence ID" value="APR05081.1"/>
    <property type="molecule type" value="Genomic_DNA"/>
</dbReference>
<name>A0A1H5RX61_9RHOO</name>
<dbReference type="Gene3D" id="1.10.10.10">
    <property type="entry name" value="Winged helix-like DNA-binding domain superfamily/Winged helix DNA-binding domain"/>
    <property type="match status" value="1"/>
</dbReference>
<dbReference type="InterPro" id="IPR028978">
    <property type="entry name" value="Chorismate_lyase_/UTRA_dom_sf"/>
</dbReference>
<evidence type="ECO:0000256" key="1">
    <source>
        <dbReference type="ARBA" id="ARBA00023015"/>
    </source>
</evidence>
<evidence type="ECO:0000313" key="7">
    <source>
        <dbReference type="Proteomes" id="UP000185739"/>
    </source>
</evidence>
<evidence type="ECO:0000256" key="4">
    <source>
        <dbReference type="NCBIfam" id="TIGR02018"/>
    </source>
</evidence>
<dbReference type="GO" id="GO:0006547">
    <property type="term" value="P:L-histidine metabolic process"/>
    <property type="evidence" value="ECO:0007669"/>
    <property type="project" value="UniProtKB-UniRule"/>
</dbReference>
<dbReference type="InterPro" id="IPR011663">
    <property type="entry name" value="UTRA"/>
</dbReference>
<accession>A0A1H5RX61</accession>
<dbReference type="GO" id="GO:0045892">
    <property type="term" value="P:negative regulation of DNA-templated transcription"/>
    <property type="evidence" value="ECO:0007669"/>
    <property type="project" value="UniProtKB-UniRule"/>
</dbReference>
<dbReference type="SUPFAM" id="SSF64288">
    <property type="entry name" value="Chorismate lyase-like"/>
    <property type="match status" value="1"/>
</dbReference>
<reference evidence="6 7" key="1">
    <citation type="submission" date="2016-12" db="EMBL/GenBank/DDBJ databases">
        <title>Complete genome sequence of Thauera chlorobenzoica, a Betaproteobacterium degrading haloaromatics anaerobically to CO2 and halides.</title>
        <authorList>
            <person name="Goris T."/>
            <person name="Mergelsberg M."/>
            <person name="Boll M."/>
        </authorList>
    </citation>
    <scope>NUCLEOTIDE SEQUENCE [LARGE SCALE GENOMIC DNA]</scope>
    <source>
        <strain evidence="6 7">3CB1</strain>
    </source>
</reference>
<dbReference type="GO" id="GO:0003700">
    <property type="term" value="F:DNA-binding transcription factor activity"/>
    <property type="evidence" value="ECO:0007669"/>
    <property type="project" value="UniProtKB-UniRule"/>
</dbReference>
<keyword evidence="1" id="KW-0805">Transcription regulation</keyword>
<dbReference type="CDD" id="cd07377">
    <property type="entry name" value="WHTH_GntR"/>
    <property type="match status" value="1"/>
</dbReference>
<organism evidence="6 7">
    <name type="scientific">Thauera chlorobenzoica</name>
    <dbReference type="NCBI Taxonomy" id="96773"/>
    <lineage>
        <taxon>Bacteria</taxon>
        <taxon>Pseudomonadati</taxon>
        <taxon>Pseudomonadota</taxon>
        <taxon>Betaproteobacteria</taxon>
        <taxon>Rhodocyclales</taxon>
        <taxon>Zoogloeaceae</taxon>
        <taxon>Thauera</taxon>
    </lineage>
</organism>
<dbReference type="Proteomes" id="UP000185739">
    <property type="component" value="Chromosome"/>
</dbReference>
<dbReference type="SMART" id="SM00345">
    <property type="entry name" value="HTH_GNTR"/>
    <property type="match status" value="1"/>
</dbReference>
<dbReference type="PROSITE" id="PS50949">
    <property type="entry name" value="HTH_GNTR"/>
    <property type="match status" value="1"/>
</dbReference>
<dbReference type="InterPro" id="IPR036388">
    <property type="entry name" value="WH-like_DNA-bd_sf"/>
</dbReference>
<keyword evidence="3" id="KW-0804">Transcription</keyword>
<dbReference type="PANTHER" id="PTHR44846">
    <property type="entry name" value="MANNOSYL-D-GLYCERATE TRANSPORT/METABOLISM SYSTEM REPRESSOR MNGR-RELATED"/>
    <property type="match status" value="1"/>
</dbReference>
<dbReference type="PANTHER" id="PTHR44846:SF16">
    <property type="entry name" value="TRANSCRIPTIONAL REGULATOR PHNF-RELATED"/>
    <property type="match status" value="1"/>
</dbReference>
<evidence type="ECO:0000256" key="2">
    <source>
        <dbReference type="ARBA" id="ARBA00023125"/>
    </source>
</evidence>
<dbReference type="Gene3D" id="3.40.1410.10">
    <property type="entry name" value="Chorismate lyase-like"/>
    <property type="match status" value="1"/>
</dbReference>
<keyword evidence="7" id="KW-1185">Reference proteome</keyword>
<dbReference type="InterPro" id="IPR036390">
    <property type="entry name" value="WH_DNA-bd_sf"/>
</dbReference>
<dbReference type="InterPro" id="IPR010248">
    <property type="entry name" value="His_ut_repres"/>
</dbReference>
<dbReference type="AlphaFoldDB" id="A0A1H5RX61"/>
<dbReference type="Pfam" id="PF07702">
    <property type="entry name" value="UTRA"/>
    <property type="match status" value="1"/>
</dbReference>
<keyword evidence="2" id="KW-0238">DNA-binding</keyword>
<evidence type="ECO:0000256" key="3">
    <source>
        <dbReference type="ARBA" id="ARBA00023163"/>
    </source>
</evidence>
<dbReference type="OrthoDB" id="9808698at2"/>
<sequence length="248" mass="28260">MSSTSPRYRQIEDYLLERIRSSEFPVHHQIPPEEQLARDFGVSRMTANKAIRDLVQKGYLVRQAGLGTFVTDRKAESSLLEVFNIAAEVRSRDHEYSNDVIRCEEVQADDEVALRLGVRLGARVFHTVLVHREDGVPIQLEDRFVNPRWAPDYLRTDFSKQTPNEVLVASCPISDVEHVVEAVLVDAEVTHLLDIDTTTPCLSMTRRTWSDDHLISYARLIHPGNRYKLRSSMRSGPAMPDPLPGQRS</sequence>
<dbReference type="InterPro" id="IPR000524">
    <property type="entry name" value="Tscrpt_reg_HTH_GntR"/>
</dbReference>
<dbReference type="SMART" id="SM00866">
    <property type="entry name" value="UTRA"/>
    <property type="match status" value="1"/>
</dbReference>
<gene>
    <name evidence="6" type="ORF">Tchl_2241</name>
</gene>
<evidence type="ECO:0000313" key="6">
    <source>
        <dbReference type="EMBL" id="APR05081.1"/>
    </source>
</evidence>
<protein>
    <recommendedName>
        <fullName evidence="4">Histidine utilization repressor</fullName>
    </recommendedName>
</protein>
<dbReference type="GO" id="GO:0003677">
    <property type="term" value="F:DNA binding"/>
    <property type="evidence" value="ECO:0007669"/>
    <property type="project" value="UniProtKB-UniRule"/>
</dbReference>
<evidence type="ECO:0000259" key="5">
    <source>
        <dbReference type="PROSITE" id="PS50949"/>
    </source>
</evidence>
<dbReference type="FunFam" id="1.10.10.10:FF:000079">
    <property type="entry name" value="GntR family transcriptional regulator"/>
    <property type="match status" value="1"/>
</dbReference>
<feature type="domain" description="HTH gntR-type" evidence="5">
    <location>
        <begin position="5"/>
        <end position="73"/>
    </location>
</feature>
<dbReference type="SUPFAM" id="SSF46785">
    <property type="entry name" value="Winged helix' DNA-binding domain"/>
    <property type="match status" value="1"/>
</dbReference>